<feature type="domain" description="Heterokaryon incompatibility" evidence="1">
    <location>
        <begin position="2"/>
        <end position="49"/>
    </location>
</feature>
<accession>A0A6A6DUQ1</accession>
<dbReference type="InterPro" id="IPR010730">
    <property type="entry name" value="HET"/>
</dbReference>
<evidence type="ECO:0000313" key="3">
    <source>
        <dbReference type="Proteomes" id="UP000800200"/>
    </source>
</evidence>
<name>A0A6A6DUQ1_9PEZI</name>
<proteinExistence type="predicted"/>
<dbReference type="EMBL" id="ML994650">
    <property type="protein sequence ID" value="KAF2181898.1"/>
    <property type="molecule type" value="Genomic_DNA"/>
</dbReference>
<organism evidence="2 3">
    <name type="scientific">Zopfia rhizophila CBS 207.26</name>
    <dbReference type="NCBI Taxonomy" id="1314779"/>
    <lineage>
        <taxon>Eukaryota</taxon>
        <taxon>Fungi</taxon>
        <taxon>Dikarya</taxon>
        <taxon>Ascomycota</taxon>
        <taxon>Pezizomycotina</taxon>
        <taxon>Dothideomycetes</taxon>
        <taxon>Dothideomycetes incertae sedis</taxon>
        <taxon>Zopfiaceae</taxon>
        <taxon>Zopfia</taxon>
    </lineage>
</organism>
<evidence type="ECO:0000313" key="2">
    <source>
        <dbReference type="EMBL" id="KAF2181898.1"/>
    </source>
</evidence>
<dbReference type="OrthoDB" id="2958217at2759"/>
<keyword evidence="3" id="KW-1185">Reference proteome</keyword>
<gene>
    <name evidence="2" type="ORF">K469DRAFT_507319</name>
</gene>
<dbReference type="Pfam" id="PF06985">
    <property type="entry name" value="HET"/>
    <property type="match status" value="1"/>
</dbReference>
<protein>
    <recommendedName>
        <fullName evidence="1">Heterokaryon incompatibility domain-containing protein</fullName>
    </recommendedName>
</protein>
<feature type="non-terminal residue" evidence="2">
    <location>
        <position position="1"/>
    </location>
</feature>
<dbReference type="Proteomes" id="UP000800200">
    <property type="component" value="Unassembled WGS sequence"/>
</dbReference>
<reference evidence="2" key="1">
    <citation type="journal article" date="2020" name="Stud. Mycol.">
        <title>101 Dothideomycetes genomes: a test case for predicting lifestyles and emergence of pathogens.</title>
        <authorList>
            <person name="Haridas S."/>
            <person name="Albert R."/>
            <person name="Binder M."/>
            <person name="Bloem J."/>
            <person name="Labutti K."/>
            <person name="Salamov A."/>
            <person name="Andreopoulos B."/>
            <person name="Baker S."/>
            <person name="Barry K."/>
            <person name="Bills G."/>
            <person name="Bluhm B."/>
            <person name="Cannon C."/>
            <person name="Castanera R."/>
            <person name="Culley D."/>
            <person name="Daum C."/>
            <person name="Ezra D."/>
            <person name="Gonzalez J."/>
            <person name="Henrissat B."/>
            <person name="Kuo A."/>
            <person name="Liang C."/>
            <person name="Lipzen A."/>
            <person name="Lutzoni F."/>
            <person name="Magnuson J."/>
            <person name="Mondo S."/>
            <person name="Nolan M."/>
            <person name="Ohm R."/>
            <person name="Pangilinan J."/>
            <person name="Park H.-J."/>
            <person name="Ramirez L."/>
            <person name="Alfaro M."/>
            <person name="Sun H."/>
            <person name="Tritt A."/>
            <person name="Yoshinaga Y."/>
            <person name="Zwiers L.-H."/>
            <person name="Turgeon B."/>
            <person name="Goodwin S."/>
            <person name="Spatafora J."/>
            <person name="Crous P."/>
            <person name="Grigoriev I."/>
        </authorList>
    </citation>
    <scope>NUCLEOTIDE SEQUENCE</scope>
    <source>
        <strain evidence="2">CBS 207.26</strain>
    </source>
</reference>
<feature type="non-terminal residue" evidence="2">
    <location>
        <position position="52"/>
    </location>
</feature>
<sequence>LRVKYLWVDKLCIIQHDKSGWIKEGSKMADIFGNSFITLAASKARDNTGSLF</sequence>
<dbReference type="AlphaFoldDB" id="A0A6A6DUQ1"/>
<evidence type="ECO:0000259" key="1">
    <source>
        <dbReference type="Pfam" id="PF06985"/>
    </source>
</evidence>
<dbReference type="PANTHER" id="PTHR33112">
    <property type="entry name" value="DOMAIN PROTEIN, PUTATIVE-RELATED"/>
    <property type="match status" value="1"/>
</dbReference>
<dbReference type="PANTHER" id="PTHR33112:SF9">
    <property type="entry name" value="HETEROKARYON INCOMPATIBILITY DOMAIN-CONTAINING PROTEIN"/>
    <property type="match status" value="1"/>
</dbReference>